<feature type="non-terminal residue" evidence="2">
    <location>
        <position position="447"/>
    </location>
</feature>
<name>A0A6A0A899_HAELA</name>
<feature type="coiled-coil region" evidence="1">
    <location>
        <begin position="391"/>
        <end position="435"/>
    </location>
</feature>
<reference evidence="2 3" key="1">
    <citation type="submission" date="2020-02" db="EMBL/GenBank/DDBJ databases">
        <title>Draft genome sequence of Haematococcus lacustris strain NIES-144.</title>
        <authorList>
            <person name="Morimoto D."/>
            <person name="Nakagawa S."/>
            <person name="Yoshida T."/>
            <person name="Sawayama S."/>
        </authorList>
    </citation>
    <scope>NUCLEOTIDE SEQUENCE [LARGE SCALE GENOMIC DNA]</scope>
    <source>
        <strain evidence="2 3">NIES-144</strain>
    </source>
</reference>
<gene>
    <name evidence="2" type="ORF">HaLaN_27367</name>
</gene>
<dbReference type="EMBL" id="BLLF01004050">
    <property type="protein sequence ID" value="GFH28816.1"/>
    <property type="molecule type" value="Genomic_DNA"/>
</dbReference>
<accession>A0A6A0A899</accession>
<evidence type="ECO:0000313" key="3">
    <source>
        <dbReference type="Proteomes" id="UP000485058"/>
    </source>
</evidence>
<protein>
    <submittedName>
        <fullName evidence="2">Uncharacterized protein</fullName>
    </submittedName>
</protein>
<keyword evidence="3" id="KW-1185">Reference proteome</keyword>
<sequence length="447" mass="47293">MPTSVHDINAHLKESEAVDAQGHEQASEKAFKCFVRAVHALQNLDLQGDTQPQALSGDSSCAPSGAEAGWPCKPGSGSVADASGTGSSSGGGQGKAVALVAGGAPGGAGQLFSSHVMEDEQAVLYCCWAESVLLKFRLYHRAEQKQPADPECCKAVGVALGRVVYVHICLLLDTDAQASPTRAAVWRADTCLREWDRLNSMGLLEGMTPGEWAKVDSLQQWTKTADSDLYIAEALLGAPLAAAQSLQDVLASTVAVTDDGLLYLQQGLTHEVVTQLEQAITLALTPSPAFGALTKTLAANSARELVAGARLKEIIQGTRVPAGECTAHTLALLMEAINAAEPFPRLRGDLAACYSLQDKWARRHRALTRLEAVMDQEGQAHAVGSEGRSWAAEWDVQVKCLEAAIAEAKDANISVNKAKRLLKELQAQSAGAEAARQLEAIMSERPA</sequence>
<keyword evidence="1" id="KW-0175">Coiled coil</keyword>
<evidence type="ECO:0000256" key="1">
    <source>
        <dbReference type="SAM" id="Coils"/>
    </source>
</evidence>
<dbReference type="Proteomes" id="UP000485058">
    <property type="component" value="Unassembled WGS sequence"/>
</dbReference>
<comment type="caution">
    <text evidence="2">The sequence shown here is derived from an EMBL/GenBank/DDBJ whole genome shotgun (WGS) entry which is preliminary data.</text>
</comment>
<dbReference type="AlphaFoldDB" id="A0A6A0A899"/>
<feature type="non-terminal residue" evidence="2">
    <location>
        <position position="1"/>
    </location>
</feature>
<organism evidence="2 3">
    <name type="scientific">Haematococcus lacustris</name>
    <name type="common">Green alga</name>
    <name type="synonym">Haematococcus pluvialis</name>
    <dbReference type="NCBI Taxonomy" id="44745"/>
    <lineage>
        <taxon>Eukaryota</taxon>
        <taxon>Viridiplantae</taxon>
        <taxon>Chlorophyta</taxon>
        <taxon>core chlorophytes</taxon>
        <taxon>Chlorophyceae</taxon>
        <taxon>CS clade</taxon>
        <taxon>Chlamydomonadales</taxon>
        <taxon>Haematococcaceae</taxon>
        <taxon>Haematococcus</taxon>
    </lineage>
</organism>
<evidence type="ECO:0000313" key="2">
    <source>
        <dbReference type="EMBL" id="GFH28816.1"/>
    </source>
</evidence>
<proteinExistence type="predicted"/>